<evidence type="ECO:0000313" key="5">
    <source>
        <dbReference type="Proteomes" id="UP000035579"/>
    </source>
</evidence>
<dbReference type="AlphaFoldDB" id="A0AAC8TFY0"/>
<dbReference type="InterPro" id="IPR011990">
    <property type="entry name" value="TPR-like_helical_dom_sf"/>
</dbReference>
<dbReference type="Gene3D" id="1.25.40.10">
    <property type="entry name" value="Tetratricopeptide repeat domain"/>
    <property type="match status" value="3"/>
</dbReference>
<keyword evidence="6" id="KW-1185">Reference proteome</keyword>
<dbReference type="PRINTS" id="PR00364">
    <property type="entry name" value="DISEASERSIST"/>
</dbReference>
<dbReference type="SMART" id="SM01043">
    <property type="entry name" value="BTAD"/>
    <property type="match status" value="1"/>
</dbReference>
<dbReference type="SMART" id="SM00028">
    <property type="entry name" value="TPR"/>
    <property type="match status" value="5"/>
</dbReference>
<dbReference type="Pfam" id="PF13424">
    <property type="entry name" value="TPR_12"/>
    <property type="match status" value="1"/>
</dbReference>
<gene>
    <name evidence="3" type="ORF">AA314_06094</name>
    <name evidence="4" type="ORF">ATI61_101444</name>
</gene>
<dbReference type="InterPro" id="IPR049945">
    <property type="entry name" value="AAA_22"/>
</dbReference>
<dbReference type="RefSeq" id="WP_047858280.1">
    <property type="nucleotide sequence ID" value="NZ_CP011509.1"/>
</dbReference>
<reference evidence="3 5" key="1">
    <citation type="submission" date="2015-05" db="EMBL/GenBank/DDBJ databases">
        <title>Genome assembly of Archangium gephyra DSM 2261.</title>
        <authorList>
            <person name="Sharma G."/>
            <person name="Subramanian S."/>
        </authorList>
    </citation>
    <scope>NUCLEOTIDE SEQUENCE [LARGE SCALE GENOMIC DNA]</scope>
    <source>
        <strain evidence="3 5">DSM 2261</strain>
    </source>
</reference>
<dbReference type="Proteomes" id="UP000256345">
    <property type="component" value="Unassembled WGS sequence"/>
</dbReference>
<evidence type="ECO:0000259" key="2">
    <source>
        <dbReference type="SMART" id="SM01043"/>
    </source>
</evidence>
<dbReference type="InterPro" id="IPR005158">
    <property type="entry name" value="BTAD"/>
</dbReference>
<dbReference type="Pfam" id="PF03704">
    <property type="entry name" value="BTAD"/>
    <property type="match status" value="1"/>
</dbReference>
<keyword evidence="1" id="KW-0802">TPR repeat</keyword>
<dbReference type="InterPro" id="IPR019734">
    <property type="entry name" value="TPR_rpt"/>
</dbReference>
<dbReference type="InterPro" id="IPR027417">
    <property type="entry name" value="P-loop_NTPase"/>
</dbReference>
<accession>A0AAC8TFY0</accession>
<dbReference type="PANTHER" id="PTHR47691">
    <property type="entry name" value="REGULATOR-RELATED"/>
    <property type="match status" value="1"/>
</dbReference>
<evidence type="ECO:0000313" key="4">
    <source>
        <dbReference type="EMBL" id="REG37460.1"/>
    </source>
</evidence>
<dbReference type="Proteomes" id="UP000035579">
    <property type="component" value="Chromosome"/>
</dbReference>
<dbReference type="EMBL" id="QUMU01000001">
    <property type="protein sequence ID" value="REG37460.1"/>
    <property type="molecule type" value="Genomic_DNA"/>
</dbReference>
<dbReference type="Gene3D" id="3.40.50.300">
    <property type="entry name" value="P-loop containing nucleotide triphosphate hydrolases"/>
    <property type="match status" value="1"/>
</dbReference>
<dbReference type="PANTHER" id="PTHR47691:SF3">
    <property type="entry name" value="HTH-TYPE TRANSCRIPTIONAL REGULATOR RV0890C-RELATED"/>
    <property type="match status" value="1"/>
</dbReference>
<dbReference type="EMBL" id="CP011509">
    <property type="protein sequence ID" value="AKJ04468.1"/>
    <property type="molecule type" value="Genomic_DNA"/>
</dbReference>
<feature type="domain" description="Bacterial transcriptional activator" evidence="2">
    <location>
        <begin position="97"/>
        <end position="246"/>
    </location>
</feature>
<dbReference type="SUPFAM" id="SSF48452">
    <property type="entry name" value="TPR-like"/>
    <property type="match status" value="3"/>
</dbReference>
<evidence type="ECO:0000313" key="3">
    <source>
        <dbReference type="EMBL" id="AKJ04468.1"/>
    </source>
</evidence>
<feature type="repeat" description="TPR" evidence="1">
    <location>
        <begin position="162"/>
        <end position="195"/>
    </location>
</feature>
<dbReference type="Gene3D" id="1.10.10.10">
    <property type="entry name" value="Winged helix-like DNA-binding domain superfamily/Winged helix DNA-binding domain"/>
    <property type="match status" value="1"/>
</dbReference>
<proteinExistence type="predicted"/>
<protein>
    <submittedName>
        <fullName evidence="4">ATPase</fullName>
    </submittedName>
    <submittedName>
        <fullName evidence="3">Transcriptional regulator, LuxR family</fullName>
    </submittedName>
</protein>
<dbReference type="PROSITE" id="PS50005">
    <property type="entry name" value="TPR"/>
    <property type="match status" value="1"/>
</dbReference>
<dbReference type="Pfam" id="PF13401">
    <property type="entry name" value="AAA_22"/>
    <property type="match status" value="1"/>
</dbReference>
<dbReference type="GO" id="GO:0016887">
    <property type="term" value="F:ATP hydrolysis activity"/>
    <property type="evidence" value="ECO:0007669"/>
    <property type="project" value="InterPro"/>
</dbReference>
<evidence type="ECO:0000313" key="6">
    <source>
        <dbReference type="Proteomes" id="UP000256345"/>
    </source>
</evidence>
<dbReference type="InterPro" id="IPR036388">
    <property type="entry name" value="WH-like_DNA-bd_sf"/>
</dbReference>
<dbReference type="KEGG" id="age:AA314_06094"/>
<reference evidence="4 6" key="2">
    <citation type="submission" date="2018-08" db="EMBL/GenBank/DDBJ databases">
        <title>Genomic Encyclopedia of Archaeal and Bacterial Type Strains, Phase II (KMG-II): from individual species to whole genera.</title>
        <authorList>
            <person name="Goeker M."/>
        </authorList>
    </citation>
    <scope>NUCLEOTIDE SEQUENCE [LARGE SCALE GENOMIC DNA]</scope>
    <source>
        <strain evidence="4 6">DSM 2261</strain>
    </source>
</reference>
<organism evidence="3 5">
    <name type="scientific">Archangium gephyra</name>
    <dbReference type="NCBI Taxonomy" id="48"/>
    <lineage>
        <taxon>Bacteria</taxon>
        <taxon>Pseudomonadati</taxon>
        <taxon>Myxococcota</taxon>
        <taxon>Myxococcia</taxon>
        <taxon>Myxococcales</taxon>
        <taxon>Cystobacterineae</taxon>
        <taxon>Archangiaceae</taxon>
        <taxon>Archangium</taxon>
    </lineage>
</organism>
<name>A0AAC8TFY0_9BACT</name>
<evidence type="ECO:0000256" key="1">
    <source>
        <dbReference type="PROSITE-ProRule" id="PRU00339"/>
    </source>
</evidence>
<dbReference type="SUPFAM" id="SSF52540">
    <property type="entry name" value="P-loop containing nucleoside triphosphate hydrolases"/>
    <property type="match status" value="1"/>
</dbReference>
<sequence>MAPLTFRLLGPLVIEHNGGAVEVKRTKASALVAYLASNPHRHTRSHLVGLLWPEVDETRGLASLRNTLWELQRILGNGWVQTDRTGVQLSPEPAVWVDVAQFQRLLKDAGAGGRGAEPQLEALAQAVELYRGRMLAGLTLPDCSAFDEWLSLTTEHHHLMVTQALVRLSTTFISRGQWEEALPHAQRLVALDSTNEEAHRSLIKLYAWLGRWSDALRQYQLCVEVLRQELDVTPQAETSRLLEALKTRELAPPPGVGAAGGSVSVKQEVEARPSVVLPSPATPLYGRASELTALVKRLEDPACRLLTLTGPGGIGKTRLALEAAHQLAGTWRDGVRFVPLAAVDEPKRLALTLLEALELSPSQAPPEVQLREHLRSRRMLLLLDNMEHLLEATPLLAELLAHAPGLELLVTSRERLNLRGEWLQPLDGLPFPTPRGPARPGERESLELFALLATRVSASFQLGPDNEAAVARICQLVEGSPLGLELAAAWVPFFSPEELVSRLEQSLDFLAATRDAPERHQSLRNTFLHSWRLLSAEEQGVLRRLSVFRGGIALEAAAEVAGASLATLTSLVHKSLVRRAASGRVELHGLLRQYAAEQLRAVPEEHHQTHQRHARHFLGLLERLHPLLLGGTARQAEAMAAFGTEQEDLRAAARWAFQNGHWEVMDRGLEAFCLARELRGQPHQAFTGLVELTSFLRPVVDVKAPGPLRRLLGRVLVWQARFALHGADCPPATALARVEEGLLLLGEEGAREHVTLGLLTAGQLALRQGNVPTARWCFHGSLSLARANGDKRAAALASSELSGVAALRGQPMQARRLLTRSLATFRLLGDERHVATCLGRLATFLHTRGELAQAASTLRQGLGLLEAAGLRLQAAPLRAQLAEVLLPLGAVQEARQLLEADLHLGRTLGHLETVAQALHGLGLVATHQGDGASARGLLEEALALRGQLSARRACAESLQALGRLELSQGDLPRARARLRAALQAATEVGAQPLILDVLCTLAELAPSRGGERLHRATRALLVHPLSSHATRQRAAALLPPQELPPAADSARPPLPQLVADVLAAVGMD</sequence>